<reference evidence="2 3" key="1">
    <citation type="submission" date="2020-09" db="EMBL/GenBank/DDBJ databases">
        <authorList>
            <person name="Kim M.K."/>
        </authorList>
    </citation>
    <scope>NUCLEOTIDE SEQUENCE [LARGE SCALE GENOMIC DNA]</scope>
    <source>
        <strain evidence="2 3">BT646</strain>
    </source>
</reference>
<evidence type="ECO:0000313" key="2">
    <source>
        <dbReference type="EMBL" id="MBD2715924.1"/>
    </source>
</evidence>
<comment type="caution">
    <text evidence="2">The sequence shown here is derived from an EMBL/GenBank/DDBJ whole genome shotgun (WGS) entry which is preliminary data.</text>
</comment>
<sequence>MLPSLPFRPLPFRLLAAGLLSAALAGCGCGTVDCDACDPFADELVLFRLDADTLQNGFRKAEVASAYVVRYANPDFTQPRDTIRQQFQGLYQGFGFTNRDIALNLLFASKISTAAQFLGSSYRVVVPLASRQFDISNLEISTEEGTGCCPCSYNTRRRYFLNSRPITADGTSYTGTVLSR</sequence>
<protein>
    <recommendedName>
        <fullName evidence="4">DUF4136 domain-containing protein</fullName>
    </recommendedName>
</protein>
<proteinExistence type="predicted"/>
<accession>A0ABR8JGD3</accession>
<name>A0ABR8JGD3_9BACT</name>
<evidence type="ECO:0000313" key="3">
    <source>
        <dbReference type="Proteomes" id="UP000642468"/>
    </source>
</evidence>
<feature type="chain" id="PRO_5045950991" description="DUF4136 domain-containing protein" evidence="1">
    <location>
        <begin position="26"/>
        <end position="180"/>
    </location>
</feature>
<dbReference type="EMBL" id="JACWZZ010000002">
    <property type="protein sequence ID" value="MBD2715924.1"/>
    <property type="molecule type" value="Genomic_DNA"/>
</dbReference>
<evidence type="ECO:0000256" key="1">
    <source>
        <dbReference type="SAM" id="SignalP"/>
    </source>
</evidence>
<evidence type="ECO:0008006" key="4">
    <source>
        <dbReference type="Google" id="ProtNLM"/>
    </source>
</evidence>
<organism evidence="2 3">
    <name type="scientific">Hymenobacter duratus</name>
    <dbReference type="NCBI Taxonomy" id="2771356"/>
    <lineage>
        <taxon>Bacteria</taxon>
        <taxon>Pseudomonadati</taxon>
        <taxon>Bacteroidota</taxon>
        <taxon>Cytophagia</taxon>
        <taxon>Cytophagales</taxon>
        <taxon>Hymenobacteraceae</taxon>
        <taxon>Hymenobacter</taxon>
    </lineage>
</organism>
<keyword evidence="1" id="KW-0732">Signal</keyword>
<feature type="signal peptide" evidence="1">
    <location>
        <begin position="1"/>
        <end position="25"/>
    </location>
</feature>
<dbReference type="RefSeq" id="WP_190784875.1">
    <property type="nucleotide sequence ID" value="NZ_JACWZZ010000002.1"/>
</dbReference>
<dbReference type="Proteomes" id="UP000642468">
    <property type="component" value="Unassembled WGS sequence"/>
</dbReference>
<gene>
    <name evidence="2" type="ORF">IC231_12840</name>
</gene>
<keyword evidence="3" id="KW-1185">Reference proteome</keyword>